<accession>A0A3R9UKP0</accession>
<dbReference type="OrthoDB" id="885238at2"/>
<organism evidence="1 2">
    <name type="scientific">Hymenobacter metallilatus</name>
    <dbReference type="NCBI Taxonomy" id="2493666"/>
    <lineage>
        <taxon>Bacteria</taxon>
        <taxon>Pseudomonadati</taxon>
        <taxon>Bacteroidota</taxon>
        <taxon>Cytophagia</taxon>
        <taxon>Cytophagales</taxon>
        <taxon>Hymenobacteraceae</taxon>
        <taxon>Hymenobacter</taxon>
    </lineage>
</organism>
<name>A0A3R9UKP0_9BACT</name>
<proteinExistence type="predicted"/>
<protein>
    <submittedName>
        <fullName evidence="1">Uncharacterized protein</fullName>
    </submittedName>
</protein>
<evidence type="ECO:0000313" key="2">
    <source>
        <dbReference type="Proteomes" id="UP000280066"/>
    </source>
</evidence>
<sequence length="117" mass="13038">MSHLQNIMLTAMPGGVSSQDWVTMLEIQAKAAAEAEVSTRTYVQSPKQSAEKKYDDRLHIRLGCGKTKAYELLKRYEENKAGGLRHIRIGAKYIVTEAAVLEFFGDAPMQVSHRKAA</sequence>
<reference evidence="1 2" key="1">
    <citation type="submission" date="2018-12" db="EMBL/GenBank/DDBJ databases">
        <authorList>
            <person name="Feng G."/>
            <person name="Zhu H."/>
        </authorList>
    </citation>
    <scope>NUCLEOTIDE SEQUENCE [LARGE SCALE GENOMIC DNA]</scope>
    <source>
        <strain evidence="1 2">9PBR-2</strain>
    </source>
</reference>
<comment type="caution">
    <text evidence="1">The sequence shown here is derived from an EMBL/GenBank/DDBJ whole genome shotgun (WGS) entry which is preliminary data.</text>
</comment>
<evidence type="ECO:0000313" key="1">
    <source>
        <dbReference type="EMBL" id="RSK33927.1"/>
    </source>
</evidence>
<dbReference type="EMBL" id="RWIS01000005">
    <property type="protein sequence ID" value="RSK33927.1"/>
    <property type="molecule type" value="Genomic_DNA"/>
</dbReference>
<gene>
    <name evidence="1" type="ORF">EI290_09485</name>
</gene>
<dbReference type="AlphaFoldDB" id="A0A3R9UKP0"/>
<dbReference type="Proteomes" id="UP000280066">
    <property type="component" value="Unassembled WGS sequence"/>
</dbReference>
<dbReference type="RefSeq" id="WP_125429061.1">
    <property type="nucleotide sequence ID" value="NZ_RWIS01000005.1"/>
</dbReference>
<keyword evidence="2" id="KW-1185">Reference proteome</keyword>